<comment type="caution">
    <text evidence="1">The sequence shown here is derived from an EMBL/GenBank/DDBJ whole genome shotgun (WGS) entry which is preliminary data.</text>
</comment>
<evidence type="ECO:0000313" key="1">
    <source>
        <dbReference type="EMBL" id="KAF2623919.1"/>
    </source>
</evidence>
<feature type="non-terminal residue" evidence="1">
    <location>
        <position position="1"/>
    </location>
</feature>
<evidence type="ECO:0000313" key="2">
    <source>
        <dbReference type="Proteomes" id="UP000799754"/>
    </source>
</evidence>
<sequence length="156" mass="17626">AVTVDSPVEGYLLRTPLPSALAFQAVSWAWGNVRNTLQIKVNGVMISIPANLLSALQTFRQTDKPTILWVDTLYIDQSNTSRKNHQGRLMKDLYTSAYTFLAWIGLATTESIAGMTWLEEFLHPAKHRATANDPDDIQGIPWWTRMWVVQEVLLAK</sequence>
<protein>
    <submittedName>
        <fullName evidence="1">Uncharacterized protein</fullName>
    </submittedName>
</protein>
<proteinExistence type="predicted"/>
<gene>
    <name evidence="1" type="ORF">BU25DRAFT_302933</name>
</gene>
<feature type="non-terminal residue" evidence="1">
    <location>
        <position position="156"/>
    </location>
</feature>
<organism evidence="1 2">
    <name type="scientific">Macroventuria anomochaeta</name>
    <dbReference type="NCBI Taxonomy" id="301207"/>
    <lineage>
        <taxon>Eukaryota</taxon>
        <taxon>Fungi</taxon>
        <taxon>Dikarya</taxon>
        <taxon>Ascomycota</taxon>
        <taxon>Pezizomycotina</taxon>
        <taxon>Dothideomycetes</taxon>
        <taxon>Pleosporomycetidae</taxon>
        <taxon>Pleosporales</taxon>
        <taxon>Pleosporineae</taxon>
        <taxon>Didymellaceae</taxon>
        <taxon>Macroventuria</taxon>
    </lineage>
</organism>
<keyword evidence="2" id="KW-1185">Reference proteome</keyword>
<reference evidence="1" key="1">
    <citation type="journal article" date="2020" name="Stud. Mycol.">
        <title>101 Dothideomycetes genomes: a test case for predicting lifestyles and emergence of pathogens.</title>
        <authorList>
            <person name="Haridas S."/>
            <person name="Albert R."/>
            <person name="Binder M."/>
            <person name="Bloem J."/>
            <person name="Labutti K."/>
            <person name="Salamov A."/>
            <person name="Andreopoulos B."/>
            <person name="Baker S."/>
            <person name="Barry K."/>
            <person name="Bills G."/>
            <person name="Bluhm B."/>
            <person name="Cannon C."/>
            <person name="Castanera R."/>
            <person name="Culley D."/>
            <person name="Daum C."/>
            <person name="Ezra D."/>
            <person name="Gonzalez J."/>
            <person name="Henrissat B."/>
            <person name="Kuo A."/>
            <person name="Liang C."/>
            <person name="Lipzen A."/>
            <person name="Lutzoni F."/>
            <person name="Magnuson J."/>
            <person name="Mondo S."/>
            <person name="Nolan M."/>
            <person name="Ohm R."/>
            <person name="Pangilinan J."/>
            <person name="Park H.-J."/>
            <person name="Ramirez L."/>
            <person name="Alfaro M."/>
            <person name="Sun H."/>
            <person name="Tritt A."/>
            <person name="Yoshinaga Y."/>
            <person name="Zwiers L.-H."/>
            <person name="Turgeon B."/>
            <person name="Goodwin S."/>
            <person name="Spatafora J."/>
            <person name="Crous P."/>
            <person name="Grigoriev I."/>
        </authorList>
    </citation>
    <scope>NUCLEOTIDE SEQUENCE</scope>
    <source>
        <strain evidence="1">CBS 525.71</strain>
    </source>
</reference>
<accession>A0ACB6RSL4</accession>
<name>A0ACB6RSL4_9PLEO</name>
<dbReference type="Proteomes" id="UP000799754">
    <property type="component" value="Unassembled WGS sequence"/>
</dbReference>
<dbReference type="EMBL" id="MU006734">
    <property type="protein sequence ID" value="KAF2623919.1"/>
    <property type="molecule type" value="Genomic_DNA"/>
</dbReference>